<dbReference type="GO" id="GO:0051213">
    <property type="term" value="F:dioxygenase activity"/>
    <property type="evidence" value="ECO:0007669"/>
    <property type="project" value="UniProtKB-KW"/>
</dbReference>
<dbReference type="CDD" id="cd06992">
    <property type="entry name" value="cupin_GDO-like_C"/>
    <property type="match status" value="1"/>
</dbReference>
<name>A0AAN1JLM0_9BURK</name>
<organism evidence="4 5">
    <name type="scientific">Paraburkholderia hospita</name>
    <dbReference type="NCBI Taxonomy" id="169430"/>
    <lineage>
        <taxon>Bacteria</taxon>
        <taxon>Pseudomonadati</taxon>
        <taxon>Pseudomonadota</taxon>
        <taxon>Betaproteobacteria</taxon>
        <taxon>Burkholderiales</taxon>
        <taxon>Burkholderiaceae</taxon>
        <taxon>Paraburkholderia</taxon>
    </lineage>
</organism>
<accession>A0AAN1JLM0</accession>
<sequence>MLRGNMDKQLPLVDALRQADLQPLWDRYMTLLTSEPSPVDWPLSWSWEGLQPLIERAVAEVGMEDAERRVLLLAHPAFAPHAYTTTNLSGALQVLQPGEHAPPHRHTVSALRYVIEGEGAVTCVNGKRCEMAEGDLILTPSWCWHEHRNEGEHRVVWFDGLDMPLAHHLRSVFLEFGQPAEMPETVDDSIAIAGAFPAGSNDFANQPSPRYRYAGSAISTALDATIPGSDGSRQLRYTNPVTGGPVMATLDCYALRLRAKAATRAFRSTSGAIAVVANGSGTSWIGNRTVTWQKNDVFSIPHWHWVRHCAEDRDTQLFIMTDKALLEAMGYLHTEFE</sequence>
<dbReference type="InterPro" id="IPR011051">
    <property type="entry name" value="RmlC_Cupin_sf"/>
</dbReference>
<feature type="domain" description="Cupin type-2" evidence="3">
    <location>
        <begin position="92"/>
        <end position="159"/>
    </location>
</feature>
<dbReference type="AlphaFoldDB" id="A0AAN1JLM0"/>
<keyword evidence="1" id="KW-0223">Dioxygenase</keyword>
<dbReference type="InterPro" id="IPR013096">
    <property type="entry name" value="Cupin_2"/>
</dbReference>
<dbReference type="InterPro" id="IPR014710">
    <property type="entry name" value="RmlC-like_jellyroll"/>
</dbReference>
<dbReference type="SUPFAM" id="SSF51182">
    <property type="entry name" value="RmlC-like cupins"/>
    <property type="match status" value="1"/>
</dbReference>
<gene>
    <name evidence="4" type="ORF">C2L64_49380</name>
</gene>
<evidence type="ECO:0000313" key="4">
    <source>
        <dbReference type="EMBL" id="AUT76287.1"/>
    </source>
</evidence>
<reference evidence="4 5" key="1">
    <citation type="submission" date="2018-01" db="EMBL/GenBank/DDBJ databases">
        <title>Species boundaries and ecological features among Paraburkholderia terrae DSMZ17804T, P. hospita DSMZ17164T and P. caribensis DSMZ13236T.</title>
        <authorList>
            <person name="Pratama A.A."/>
        </authorList>
    </citation>
    <scope>NUCLEOTIDE SEQUENCE [LARGE SCALE GENOMIC DNA]</scope>
    <source>
        <strain evidence="4 5">DSM 17164</strain>
    </source>
</reference>
<dbReference type="InterPro" id="IPR047183">
    <property type="entry name" value="GDO-like"/>
</dbReference>
<dbReference type="KEGG" id="phs:C2L64_49380"/>
<protein>
    <submittedName>
        <fullName evidence="4">Cupin domain-containing protein</fullName>
    </submittedName>
</protein>
<dbReference type="PANTHER" id="PTHR41517">
    <property type="entry name" value="1,2-DIOXYGENASE PROTEIN-RELATED"/>
    <property type="match status" value="1"/>
</dbReference>
<evidence type="ECO:0000256" key="1">
    <source>
        <dbReference type="ARBA" id="ARBA00022964"/>
    </source>
</evidence>
<dbReference type="EMBL" id="CP026109">
    <property type="protein sequence ID" value="AUT76287.1"/>
    <property type="molecule type" value="Genomic_DNA"/>
</dbReference>
<dbReference type="Proteomes" id="UP000236649">
    <property type="component" value="Chromosome 5"/>
</dbReference>
<evidence type="ECO:0000259" key="3">
    <source>
        <dbReference type="Pfam" id="PF07883"/>
    </source>
</evidence>
<dbReference type="Gene3D" id="2.60.120.10">
    <property type="entry name" value="Jelly Rolls"/>
    <property type="match status" value="1"/>
</dbReference>
<proteinExistence type="predicted"/>
<dbReference type="PANTHER" id="PTHR41517:SF1">
    <property type="entry name" value="CUPIN"/>
    <property type="match status" value="1"/>
</dbReference>
<keyword evidence="2" id="KW-0560">Oxidoreductase</keyword>
<dbReference type="CDD" id="cd02216">
    <property type="entry name" value="cupin_GDO-like_N"/>
    <property type="match status" value="1"/>
</dbReference>
<evidence type="ECO:0000313" key="5">
    <source>
        <dbReference type="Proteomes" id="UP000236649"/>
    </source>
</evidence>
<dbReference type="Pfam" id="PF07883">
    <property type="entry name" value="Cupin_2"/>
    <property type="match status" value="1"/>
</dbReference>
<evidence type="ECO:0000256" key="2">
    <source>
        <dbReference type="ARBA" id="ARBA00023002"/>
    </source>
</evidence>